<comment type="caution">
    <text evidence="1">The sequence shown here is derived from an EMBL/GenBank/DDBJ whole genome shotgun (WGS) entry which is preliminary data.</text>
</comment>
<dbReference type="Proteomes" id="UP000737171">
    <property type="component" value="Unassembled WGS sequence"/>
</dbReference>
<keyword evidence="2" id="KW-1185">Reference proteome</keyword>
<accession>A0ABX2EAY6</accession>
<name>A0ABX2EAY6_9BURK</name>
<protein>
    <submittedName>
        <fullName evidence="1">Uncharacterized protein</fullName>
    </submittedName>
</protein>
<sequence length="52" mass="5990">MNLNLPLPRTLLGTLERMLERRTARELLARNARLEATVVEHAAELARRERPA</sequence>
<dbReference type="RefSeq" id="WP_173119973.1">
    <property type="nucleotide sequence ID" value="NZ_JABRWJ010000001.1"/>
</dbReference>
<evidence type="ECO:0000313" key="1">
    <source>
        <dbReference type="EMBL" id="NRF65703.1"/>
    </source>
</evidence>
<gene>
    <name evidence="1" type="ORF">HLB44_01765</name>
</gene>
<organism evidence="1 2">
    <name type="scientific">Pseudaquabacterium terrae</name>
    <dbReference type="NCBI Taxonomy" id="2732868"/>
    <lineage>
        <taxon>Bacteria</taxon>
        <taxon>Pseudomonadati</taxon>
        <taxon>Pseudomonadota</taxon>
        <taxon>Betaproteobacteria</taxon>
        <taxon>Burkholderiales</taxon>
        <taxon>Sphaerotilaceae</taxon>
        <taxon>Pseudaquabacterium</taxon>
    </lineage>
</organism>
<proteinExistence type="predicted"/>
<evidence type="ECO:0000313" key="2">
    <source>
        <dbReference type="Proteomes" id="UP000737171"/>
    </source>
</evidence>
<dbReference type="EMBL" id="JABRWJ010000001">
    <property type="protein sequence ID" value="NRF65703.1"/>
    <property type="molecule type" value="Genomic_DNA"/>
</dbReference>
<reference evidence="1 2" key="1">
    <citation type="submission" date="2020-05" db="EMBL/GenBank/DDBJ databases">
        <title>Aquincola sp. isolate from soil.</title>
        <authorList>
            <person name="Han J."/>
            <person name="Kim D.-U."/>
        </authorList>
    </citation>
    <scope>NUCLEOTIDE SEQUENCE [LARGE SCALE GENOMIC DNA]</scope>
    <source>
        <strain evidence="1 2">S2</strain>
    </source>
</reference>